<keyword evidence="2" id="KW-0936">Ethylene signaling pathway</keyword>
<comment type="similarity">
    <text evidence="9">Belongs to the AP2/ERF transcription factor family. ERF subfamily.</text>
</comment>
<evidence type="ECO:0000256" key="2">
    <source>
        <dbReference type="ARBA" id="ARBA00022745"/>
    </source>
</evidence>
<reference evidence="12" key="1">
    <citation type="journal article" date="2019" name="Front. Plant Sci.">
        <title>CrERF5, an AP2/ERF Transcription Factor, Positively Regulates the Biosynthesis of Bisindole Alkaloids and Their Precursors in Catharanthus roseus.</title>
        <authorList>
            <person name="Pan Q."/>
            <person name="Wang C."/>
            <person name="Xiong Z."/>
            <person name="Wang H."/>
            <person name="Fu X."/>
            <person name="Shen Q."/>
            <person name="Peng B."/>
            <person name="Ma Y."/>
            <person name="Sun X."/>
            <person name="Tang K."/>
        </authorList>
    </citation>
    <scope>NUCLEOTIDE SEQUENCE</scope>
    <source>
        <tissue evidence="12">Leaf</tissue>
    </source>
</reference>
<dbReference type="CDD" id="cd00018">
    <property type="entry name" value="AP2"/>
    <property type="match status" value="1"/>
</dbReference>
<dbReference type="OrthoDB" id="674504at2759"/>
<feature type="compositionally biased region" description="Basic and acidic residues" evidence="10">
    <location>
        <begin position="164"/>
        <end position="176"/>
    </location>
</feature>
<feature type="region of interest" description="Disordered" evidence="10">
    <location>
        <begin position="32"/>
        <end position="64"/>
    </location>
</feature>
<dbReference type="SMART" id="SM00380">
    <property type="entry name" value="AP2"/>
    <property type="match status" value="1"/>
</dbReference>
<dbReference type="GO" id="GO:0005634">
    <property type="term" value="C:nucleus"/>
    <property type="evidence" value="ECO:0007669"/>
    <property type="project" value="UniProtKB-SubCell"/>
</dbReference>
<feature type="region of interest" description="Disordered" evidence="10">
    <location>
        <begin position="251"/>
        <end position="298"/>
    </location>
</feature>
<dbReference type="PANTHER" id="PTHR31657:SF40">
    <property type="entry name" value="ETHYLENE-RESPONSIVE TRANSCRIPTION FACTOR ERF062"/>
    <property type="match status" value="1"/>
</dbReference>
<evidence type="ECO:0000256" key="10">
    <source>
        <dbReference type="SAM" id="MobiDB-lite"/>
    </source>
</evidence>
<evidence type="ECO:0000256" key="1">
    <source>
        <dbReference type="ARBA" id="ARBA00004123"/>
    </source>
</evidence>
<dbReference type="SMR" id="A0A5B8YYU5"/>
<feature type="region of interest" description="Disordered" evidence="10">
    <location>
        <begin position="161"/>
        <end position="181"/>
    </location>
</feature>
<dbReference type="GO" id="GO:0006952">
    <property type="term" value="P:defense response"/>
    <property type="evidence" value="ECO:0007669"/>
    <property type="project" value="UniProtKB-KW"/>
</dbReference>
<proteinExistence type="evidence at transcript level"/>
<dbReference type="PRINTS" id="PR00367">
    <property type="entry name" value="ETHRSPELEMNT"/>
</dbReference>
<keyword evidence="8" id="KW-0539">Nucleus</keyword>
<dbReference type="EMBL" id="MK862158">
    <property type="protein sequence ID" value="QED45842.1"/>
    <property type="molecule type" value="mRNA"/>
</dbReference>
<feature type="compositionally biased region" description="Basic and acidic residues" evidence="10">
    <location>
        <begin position="269"/>
        <end position="278"/>
    </location>
</feature>
<comment type="subcellular location">
    <subcellularLocation>
        <location evidence="1">Nucleus</location>
    </subcellularLocation>
</comment>
<keyword evidence="5" id="KW-0238">DNA-binding</keyword>
<dbReference type="GO" id="GO:0009873">
    <property type="term" value="P:ethylene-activated signaling pathway"/>
    <property type="evidence" value="ECO:0007669"/>
    <property type="project" value="UniProtKB-KW"/>
</dbReference>
<evidence type="ECO:0000313" key="12">
    <source>
        <dbReference type="EMBL" id="QED45842.1"/>
    </source>
</evidence>
<name>A0A5B8YYU5_CATRO</name>
<dbReference type="PANTHER" id="PTHR31657">
    <property type="entry name" value="ETHYLENE-RESPONSIVE TRANSCRIPTION FACTOR ERF061"/>
    <property type="match status" value="1"/>
</dbReference>
<dbReference type="Gene3D" id="3.30.730.10">
    <property type="entry name" value="AP2/ERF domain"/>
    <property type="match status" value="1"/>
</dbReference>
<dbReference type="Pfam" id="PF00847">
    <property type="entry name" value="AP2"/>
    <property type="match status" value="1"/>
</dbReference>
<dbReference type="PROSITE" id="PS51032">
    <property type="entry name" value="AP2_ERF"/>
    <property type="match status" value="1"/>
</dbReference>
<evidence type="ECO:0000256" key="7">
    <source>
        <dbReference type="ARBA" id="ARBA00023163"/>
    </source>
</evidence>
<accession>A0A5B8YYU5</accession>
<dbReference type="FunFam" id="3.30.730.10:FF:000001">
    <property type="entry name" value="Ethylene-responsive transcription factor 2"/>
    <property type="match status" value="1"/>
</dbReference>
<evidence type="ECO:0000259" key="11">
    <source>
        <dbReference type="PROSITE" id="PS51032"/>
    </source>
</evidence>
<protein>
    <submittedName>
        <fullName evidence="12">Ethylene responsive factor 5</fullName>
    </submittedName>
</protein>
<dbReference type="GO" id="GO:0000976">
    <property type="term" value="F:transcription cis-regulatory region binding"/>
    <property type="evidence" value="ECO:0007669"/>
    <property type="project" value="UniProtKB-ARBA"/>
</dbReference>
<dbReference type="InterPro" id="IPR001471">
    <property type="entry name" value="AP2/ERF_dom"/>
</dbReference>
<keyword evidence="3" id="KW-0611">Plant defense</keyword>
<evidence type="ECO:0000256" key="8">
    <source>
        <dbReference type="ARBA" id="ARBA00023242"/>
    </source>
</evidence>
<feature type="domain" description="AP2/ERF" evidence="11">
    <location>
        <begin position="177"/>
        <end position="235"/>
    </location>
</feature>
<dbReference type="InterPro" id="IPR051758">
    <property type="entry name" value="ERF/AP2-like"/>
</dbReference>
<keyword evidence="6" id="KW-0010">Activator</keyword>
<dbReference type="GO" id="GO:0003700">
    <property type="term" value="F:DNA-binding transcription factor activity"/>
    <property type="evidence" value="ECO:0007669"/>
    <property type="project" value="InterPro"/>
</dbReference>
<evidence type="ECO:0000256" key="6">
    <source>
        <dbReference type="ARBA" id="ARBA00023159"/>
    </source>
</evidence>
<dbReference type="InterPro" id="IPR036955">
    <property type="entry name" value="AP2/ERF_dom_sf"/>
</dbReference>
<feature type="compositionally biased region" description="Low complexity" evidence="10">
    <location>
        <begin position="119"/>
        <end position="131"/>
    </location>
</feature>
<dbReference type="InterPro" id="IPR016177">
    <property type="entry name" value="DNA-bd_dom_sf"/>
</dbReference>
<evidence type="ECO:0000256" key="9">
    <source>
        <dbReference type="ARBA" id="ARBA00024343"/>
    </source>
</evidence>
<gene>
    <name evidence="12" type="primary">ERF5</name>
</gene>
<evidence type="ECO:0000256" key="5">
    <source>
        <dbReference type="ARBA" id="ARBA00023125"/>
    </source>
</evidence>
<feature type="region of interest" description="Disordered" evidence="10">
    <location>
        <begin position="110"/>
        <end position="146"/>
    </location>
</feature>
<keyword evidence="4" id="KW-0805">Transcription regulation</keyword>
<dbReference type="SUPFAM" id="SSF54171">
    <property type="entry name" value="DNA-binding domain"/>
    <property type="match status" value="1"/>
</dbReference>
<evidence type="ECO:0000256" key="4">
    <source>
        <dbReference type="ARBA" id="ARBA00023015"/>
    </source>
</evidence>
<dbReference type="AlphaFoldDB" id="A0A5B8YYU5"/>
<evidence type="ECO:0000256" key="3">
    <source>
        <dbReference type="ARBA" id="ARBA00022821"/>
    </source>
</evidence>
<sequence length="341" mass="37708">MGSTTDEASTLEMITQLLLLDDFAFMEGYSVSNSSSSTSSSSTNDQSQTTTSSNSESISESDFNSSSITETSTFMAPTSFSFTCTNSNSAPESEYPQFFNPYPAINTGFNYFSQSQTNPQKISSSQSSKSPKFNERKPSLNIVPPPRKVLEFGKFNNNNFESTAVEKKNPDSEERRHYRGVRQRPWGKFAAEIRDPNKKGSRVWLGTFDTAVEAAKAYDRAAFRLRGSKAILNFPHEVGNNSLPENELAAANSSRKRAREVPAEMEESVVTKEVKREEEESPLSETNKPVENKFTADGPLTPSSWTSVWDCGDGKGSIYELPLLSPLSPFSRMGSSELMVI</sequence>
<organism evidence="12">
    <name type="scientific">Catharanthus roseus</name>
    <name type="common">Madagascar periwinkle</name>
    <name type="synonym">Vinca rosea</name>
    <dbReference type="NCBI Taxonomy" id="4058"/>
    <lineage>
        <taxon>Eukaryota</taxon>
        <taxon>Viridiplantae</taxon>
        <taxon>Streptophyta</taxon>
        <taxon>Embryophyta</taxon>
        <taxon>Tracheophyta</taxon>
        <taxon>Spermatophyta</taxon>
        <taxon>Magnoliopsida</taxon>
        <taxon>eudicotyledons</taxon>
        <taxon>Gunneridae</taxon>
        <taxon>Pentapetalae</taxon>
        <taxon>asterids</taxon>
        <taxon>lamiids</taxon>
        <taxon>Gentianales</taxon>
        <taxon>Apocynaceae</taxon>
        <taxon>Rauvolfioideae</taxon>
        <taxon>Vinceae</taxon>
        <taxon>Catharanthinae</taxon>
        <taxon>Catharanthus</taxon>
    </lineage>
</organism>
<keyword evidence="7" id="KW-0804">Transcription</keyword>